<sequence length="108" mass="12260">MIDVVDEFKYLGVNFDKKVTMRNHFEQLRIKTQRACSAINNLGKSLEDSTPKKSKIDVEKIRATEHKSLTSAIGVDKGCSRLEALTLSDCIPTQKRWALRALKFFVGM</sequence>
<comment type="caution">
    <text evidence="1">The sequence shown here is derived from an EMBL/GenBank/DDBJ whole genome shotgun (WGS) entry which is preliminary data.</text>
</comment>
<dbReference type="EMBL" id="JBDODL010000381">
    <property type="protein sequence ID" value="MES1919728.1"/>
    <property type="molecule type" value="Genomic_DNA"/>
</dbReference>
<dbReference type="Proteomes" id="UP001439008">
    <property type="component" value="Unassembled WGS sequence"/>
</dbReference>
<gene>
    <name evidence="1" type="ORF">MHBO_001508</name>
</gene>
<reference evidence="1 2" key="1">
    <citation type="journal article" date="2024" name="BMC Biol.">
        <title>Comparative genomics of Ascetosporea gives new insight into the evolutionary basis for animal parasitism in Rhizaria.</title>
        <authorList>
            <person name="Hiltunen Thoren M."/>
            <person name="Onut-Brannstrom I."/>
            <person name="Alfjorden A."/>
            <person name="Peckova H."/>
            <person name="Swords F."/>
            <person name="Hooper C."/>
            <person name="Holzer A.S."/>
            <person name="Bass D."/>
            <person name="Burki F."/>
        </authorList>
    </citation>
    <scope>NUCLEOTIDE SEQUENCE [LARGE SCALE GENOMIC DNA]</scope>
    <source>
        <strain evidence="1">20-A016</strain>
    </source>
</reference>
<protein>
    <submittedName>
        <fullName evidence="1">Uncharacterized protein</fullName>
    </submittedName>
</protein>
<proteinExistence type="predicted"/>
<name>A0ABV2AJ67_9EUKA</name>
<accession>A0ABV2AJ67</accession>
<keyword evidence="2" id="KW-1185">Reference proteome</keyword>
<evidence type="ECO:0000313" key="2">
    <source>
        <dbReference type="Proteomes" id="UP001439008"/>
    </source>
</evidence>
<evidence type="ECO:0000313" key="1">
    <source>
        <dbReference type="EMBL" id="MES1919728.1"/>
    </source>
</evidence>
<organism evidence="1 2">
    <name type="scientific">Bonamia ostreae</name>
    <dbReference type="NCBI Taxonomy" id="126728"/>
    <lineage>
        <taxon>Eukaryota</taxon>
        <taxon>Sar</taxon>
        <taxon>Rhizaria</taxon>
        <taxon>Endomyxa</taxon>
        <taxon>Ascetosporea</taxon>
        <taxon>Haplosporida</taxon>
        <taxon>Bonamia</taxon>
    </lineage>
</organism>